<feature type="domain" description="Centromere protein H C-terminal" evidence="9">
    <location>
        <begin position="87"/>
        <end position="245"/>
    </location>
</feature>
<proteinExistence type="inferred from homology"/>
<dbReference type="EMBL" id="JAEUBF010000681">
    <property type="protein sequence ID" value="KAH3675994.1"/>
    <property type="molecule type" value="Genomic_DNA"/>
</dbReference>
<comment type="caution">
    <text evidence="10">The sequence shown here is derived from an EMBL/GenBank/DDBJ whole genome shotgun (WGS) entry which is preliminary data.</text>
</comment>
<feature type="coiled-coil region" evidence="8">
    <location>
        <begin position="136"/>
        <end position="229"/>
    </location>
</feature>
<evidence type="ECO:0000313" key="10">
    <source>
        <dbReference type="EMBL" id="KAH3675994.1"/>
    </source>
</evidence>
<comment type="subcellular location">
    <subcellularLocation>
        <location evidence="2">Chromosome</location>
        <location evidence="2">Centromere</location>
        <location evidence="2">Kinetochore</location>
    </subcellularLocation>
    <subcellularLocation>
        <location evidence="1">Nucleus</location>
    </subcellularLocation>
</comment>
<dbReference type="GO" id="GO:0000776">
    <property type="term" value="C:kinetochore"/>
    <property type="evidence" value="ECO:0007669"/>
    <property type="project" value="UniProtKB-KW"/>
</dbReference>
<keyword evidence="6" id="KW-0137">Centromere</keyword>
<gene>
    <name evidence="10" type="ORF">WICMUC_002290</name>
</gene>
<keyword evidence="11" id="KW-1185">Reference proteome</keyword>
<dbReference type="GO" id="GO:0051382">
    <property type="term" value="P:kinetochore assembly"/>
    <property type="evidence" value="ECO:0007669"/>
    <property type="project" value="InterPro"/>
</dbReference>
<reference evidence="10" key="2">
    <citation type="submission" date="2021-01" db="EMBL/GenBank/DDBJ databases">
        <authorList>
            <person name="Schikora-Tamarit M.A."/>
        </authorList>
    </citation>
    <scope>NUCLEOTIDE SEQUENCE</scope>
    <source>
        <strain evidence="10">CBS6341</strain>
    </source>
</reference>
<organism evidence="10 11">
    <name type="scientific">Wickerhamomyces mucosus</name>
    <dbReference type="NCBI Taxonomy" id="1378264"/>
    <lineage>
        <taxon>Eukaryota</taxon>
        <taxon>Fungi</taxon>
        <taxon>Dikarya</taxon>
        <taxon>Ascomycota</taxon>
        <taxon>Saccharomycotina</taxon>
        <taxon>Saccharomycetes</taxon>
        <taxon>Phaffomycetales</taxon>
        <taxon>Wickerhamomycetaceae</taxon>
        <taxon>Wickerhamomyces</taxon>
    </lineage>
</organism>
<dbReference type="InterPro" id="IPR008426">
    <property type="entry name" value="CENP-H_C"/>
</dbReference>
<evidence type="ECO:0000256" key="4">
    <source>
        <dbReference type="ARBA" id="ARBA00022838"/>
    </source>
</evidence>
<evidence type="ECO:0000256" key="6">
    <source>
        <dbReference type="ARBA" id="ARBA00023328"/>
    </source>
</evidence>
<evidence type="ECO:0000256" key="7">
    <source>
        <dbReference type="ARBA" id="ARBA00025735"/>
    </source>
</evidence>
<keyword evidence="8" id="KW-0175">Coiled coil</keyword>
<dbReference type="Pfam" id="PF05837">
    <property type="entry name" value="CENP-H"/>
    <property type="match status" value="1"/>
</dbReference>
<keyword evidence="4" id="KW-0995">Kinetochore</keyword>
<evidence type="ECO:0000256" key="1">
    <source>
        <dbReference type="ARBA" id="ARBA00004123"/>
    </source>
</evidence>
<keyword evidence="3" id="KW-0158">Chromosome</keyword>
<reference evidence="10" key="1">
    <citation type="journal article" date="2021" name="Open Biol.">
        <title>Shared evolutionary footprints suggest mitochondrial oxidative damage underlies multiple complex I losses in fungi.</title>
        <authorList>
            <person name="Schikora-Tamarit M.A."/>
            <person name="Marcet-Houben M."/>
            <person name="Nosek J."/>
            <person name="Gabaldon T."/>
        </authorList>
    </citation>
    <scope>NUCLEOTIDE SEQUENCE</scope>
    <source>
        <strain evidence="10">CBS6341</strain>
    </source>
</reference>
<dbReference type="OrthoDB" id="2274804at2759"/>
<sequence>MSNELLKSVISLTKNLGLLDRNYEPEISRIQKYNSKDIRRETIHVKYYRQLIENIDKLLVHENSTYDESYSVKSEKFKALLAPYRTQDQTEEEQLIEYLENLQRLKSLLTESTLMTIPVLRSVHQVQNLPTKESHLVELVDQRDSLNFKIVKLEKDLLEREEALQEIMTSNSNLLEKINRYQENNSFPLRRKQRSEPATEEAKLLEDQLEKAKQKSFEYSQEIQALIVEHGLDWYNNEFLREIVLFSSNSLTNDE</sequence>
<comment type="similarity">
    <text evidence="7">Belongs to the CENP-H/MCM16 family.</text>
</comment>
<evidence type="ECO:0000259" key="9">
    <source>
        <dbReference type="Pfam" id="PF05837"/>
    </source>
</evidence>
<evidence type="ECO:0000256" key="8">
    <source>
        <dbReference type="SAM" id="Coils"/>
    </source>
</evidence>
<evidence type="ECO:0000256" key="2">
    <source>
        <dbReference type="ARBA" id="ARBA00004629"/>
    </source>
</evidence>
<keyword evidence="5" id="KW-0539">Nucleus</keyword>
<name>A0A9P8TEM5_9ASCO</name>
<evidence type="ECO:0000256" key="3">
    <source>
        <dbReference type="ARBA" id="ARBA00022454"/>
    </source>
</evidence>
<accession>A0A9P8TEM5</accession>
<dbReference type="Proteomes" id="UP000769528">
    <property type="component" value="Unassembled WGS sequence"/>
</dbReference>
<dbReference type="AlphaFoldDB" id="A0A9P8TEM5"/>
<evidence type="ECO:0000313" key="11">
    <source>
        <dbReference type="Proteomes" id="UP000769528"/>
    </source>
</evidence>
<protein>
    <recommendedName>
        <fullName evidence="9">Centromere protein H C-terminal domain-containing protein</fullName>
    </recommendedName>
</protein>
<evidence type="ECO:0000256" key="5">
    <source>
        <dbReference type="ARBA" id="ARBA00023242"/>
    </source>
</evidence>
<dbReference type="GO" id="GO:0005634">
    <property type="term" value="C:nucleus"/>
    <property type="evidence" value="ECO:0007669"/>
    <property type="project" value="UniProtKB-SubCell"/>
</dbReference>